<reference evidence="1" key="1">
    <citation type="journal article" date="2020" name="Stud. Mycol.">
        <title>101 Dothideomycetes genomes: a test case for predicting lifestyles and emergence of pathogens.</title>
        <authorList>
            <person name="Haridas S."/>
            <person name="Albert R."/>
            <person name="Binder M."/>
            <person name="Bloem J."/>
            <person name="Labutti K."/>
            <person name="Salamov A."/>
            <person name="Andreopoulos B."/>
            <person name="Baker S."/>
            <person name="Barry K."/>
            <person name="Bills G."/>
            <person name="Bluhm B."/>
            <person name="Cannon C."/>
            <person name="Castanera R."/>
            <person name="Culley D."/>
            <person name="Daum C."/>
            <person name="Ezra D."/>
            <person name="Gonzalez J."/>
            <person name="Henrissat B."/>
            <person name="Kuo A."/>
            <person name="Liang C."/>
            <person name="Lipzen A."/>
            <person name="Lutzoni F."/>
            <person name="Magnuson J."/>
            <person name="Mondo S."/>
            <person name="Nolan M."/>
            <person name="Ohm R."/>
            <person name="Pangilinan J."/>
            <person name="Park H.-J."/>
            <person name="Ramirez L."/>
            <person name="Alfaro M."/>
            <person name="Sun H."/>
            <person name="Tritt A."/>
            <person name="Yoshinaga Y."/>
            <person name="Zwiers L.-H."/>
            <person name="Turgeon B."/>
            <person name="Goodwin S."/>
            <person name="Spatafora J."/>
            <person name="Crous P."/>
            <person name="Grigoriev I."/>
        </authorList>
    </citation>
    <scope>NUCLEOTIDE SEQUENCE</scope>
    <source>
        <strain evidence="1">ATCC 200398</strain>
    </source>
</reference>
<gene>
    <name evidence="1" type="ORF">BDR25DRAFT_355906</name>
</gene>
<name>A0ACB6QT94_9PLEO</name>
<protein>
    <submittedName>
        <fullName evidence="1">Uncharacterized protein</fullName>
    </submittedName>
</protein>
<dbReference type="EMBL" id="MU003509">
    <property type="protein sequence ID" value="KAF2470203.1"/>
    <property type="molecule type" value="Genomic_DNA"/>
</dbReference>
<evidence type="ECO:0000313" key="1">
    <source>
        <dbReference type="EMBL" id="KAF2470203.1"/>
    </source>
</evidence>
<dbReference type="Proteomes" id="UP000799755">
    <property type="component" value="Unassembled WGS sequence"/>
</dbReference>
<sequence length="306" mass="34584">MSLTGTKKTWHLGKMMPNSRAPGVFSSLPNSLSIILEQPRPRRRNAAGAISSNLQPRLAANFCAKINTMMENQETEVFDGTAAINGGWNLKIGPLVPQSLHFNVVYEHRQVISLKFHASVEDDEIGGLICCFDIDFYNCTVAPFHCLENHESCSSQNKSWYPTCLPYVCGTALGTNYIKLVERVEVRNVAANTSPRYFPLSYVWGNVSTIKLSKPNEDDFKRGIKMVILNVSIVQDDFEDWARESFFMDLVYRNSVCNIAACDGINSSPNIFSQQILNVNHILRIYQEYSDRAIQISLLSDWVNWI</sequence>
<proteinExistence type="predicted"/>
<keyword evidence="2" id="KW-1185">Reference proteome</keyword>
<comment type="caution">
    <text evidence="1">The sequence shown here is derived from an EMBL/GenBank/DDBJ whole genome shotgun (WGS) entry which is preliminary data.</text>
</comment>
<accession>A0ACB6QT94</accession>
<organism evidence="1 2">
    <name type="scientific">Lindgomyces ingoldianus</name>
    <dbReference type="NCBI Taxonomy" id="673940"/>
    <lineage>
        <taxon>Eukaryota</taxon>
        <taxon>Fungi</taxon>
        <taxon>Dikarya</taxon>
        <taxon>Ascomycota</taxon>
        <taxon>Pezizomycotina</taxon>
        <taxon>Dothideomycetes</taxon>
        <taxon>Pleosporomycetidae</taxon>
        <taxon>Pleosporales</taxon>
        <taxon>Lindgomycetaceae</taxon>
        <taxon>Lindgomyces</taxon>
    </lineage>
</organism>
<evidence type="ECO:0000313" key="2">
    <source>
        <dbReference type="Proteomes" id="UP000799755"/>
    </source>
</evidence>